<dbReference type="EMBL" id="FNNP01000002">
    <property type="protein sequence ID" value="SDX03147.1"/>
    <property type="molecule type" value="Genomic_DNA"/>
</dbReference>
<name>A0A1H2YDB7_9RHOB</name>
<sequence length="146" mass="16262">MLIKFFPNGKGAGAGPVGYLVTREVLAYDSNRDLIRDADGQPMTVIRDPLPEVLRGDPARTEALIDASRNQWTYRAGVISFASEDAPTEAQQVEVMNAFEALGFAGMDSEQFDLLWVRHSHEDRVEPIGFLHQSGTSMPPYFDLYL</sequence>
<evidence type="ECO:0000313" key="1">
    <source>
        <dbReference type="EMBL" id="SDX03147.1"/>
    </source>
</evidence>
<reference evidence="2" key="1">
    <citation type="submission" date="2016-10" db="EMBL/GenBank/DDBJ databases">
        <authorList>
            <person name="Varghese N."/>
            <person name="Submissions S."/>
        </authorList>
    </citation>
    <scope>NUCLEOTIDE SEQUENCE [LARGE SCALE GENOMIC DNA]</scope>
    <source>
        <strain evidence="2">DSM 27839</strain>
    </source>
</reference>
<protein>
    <submittedName>
        <fullName evidence="1">Uncharacterized protein</fullName>
    </submittedName>
</protein>
<gene>
    <name evidence="1" type="ORF">SAMN05444358_102243</name>
</gene>
<accession>A0A1H2YDB7</accession>
<evidence type="ECO:0000313" key="2">
    <source>
        <dbReference type="Proteomes" id="UP000183400"/>
    </source>
</evidence>
<keyword evidence="2" id="KW-1185">Reference proteome</keyword>
<dbReference type="Proteomes" id="UP000183400">
    <property type="component" value="Unassembled WGS sequence"/>
</dbReference>
<dbReference type="STRING" id="985054.SAMN05444358_102243"/>
<organism evidence="1 2">
    <name type="scientific">Ruegeria halocynthiae</name>
    <dbReference type="NCBI Taxonomy" id="985054"/>
    <lineage>
        <taxon>Bacteria</taxon>
        <taxon>Pseudomonadati</taxon>
        <taxon>Pseudomonadota</taxon>
        <taxon>Alphaproteobacteria</taxon>
        <taxon>Rhodobacterales</taxon>
        <taxon>Roseobacteraceae</taxon>
        <taxon>Ruegeria</taxon>
    </lineage>
</organism>
<dbReference type="AlphaFoldDB" id="A0A1H2YDB7"/>
<proteinExistence type="predicted"/>